<dbReference type="InterPro" id="IPR023772">
    <property type="entry name" value="DNA-bd_HTH_TetR-type_CS"/>
</dbReference>
<dbReference type="EMBL" id="PEDM01000008">
    <property type="protein sequence ID" value="PIC05193.1"/>
    <property type="molecule type" value="Genomic_DNA"/>
</dbReference>
<keyword evidence="1 2" id="KW-0238">DNA-binding</keyword>
<dbReference type="PROSITE" id="PS01081">
    <property type="entry name" value="HTH_TETR_1"/>
    <property type="match status" value="1"/>
</dbReference>
<dbReference type="SUPFAM" id="SSF48498">
    <property type="entry name" value="Tetracyclin repressor-like, C-terminal domain"/>
    <property type="match status" value="1"/>
</dbReference>
<dbReference type="PRINTS" id="PR00455">
    <property type="entry name" value="HTHTETR"/>
</dbReference>
<dbReference type="RefSeq" id="WP_099668768.1">
    <property type="nucleotide sequence ID" value="NZ_PEDM01000008.1"/>
</dbReference>
<feature type="domain" description="HTH tetR-type" evidence="3">
    <location>
        <begin position="10"/>
        <end position="70"/>
    </location>
</feature>
<name>A0A2G5RR55_9BACL</name>
<dbReference type="PANTHER" id="PTHR43479:SF11">
    <property type="entry name" value="ACREF_ENVCD OPERON REPRESSOR-RELATED"/>
    <property type="match status" value="1"/>
</dbReference>
<accession>A0A2G5RR55</accession>
<proteinExistence type="predicted"/>
<dbReference type="InterPro" id="IPR049488">
    <property type="entry name" value="TM_1030-like_C"/>
</dbReference>
<organism evidence="4 5">
    <name type="scientific">Anoxybacillus flavithermus</name>
    <dbReference type="NCBI Taxonomy" id="33934"/>
    <lineage>
        <taxon>Bacteria</taxon>
        <taxon>Bacillati</taxon>
        <taxon>Bacillota</taxon>
        <taxon>Bacilli</taxon>
        <taxon>Bacillales</taxon>
        <taxon>Anoxybacillaceae</taxon>
        <taxon>Anoxybacillus</taxon>
    </lineage>
</organism>
<gene>
    <name evidence="4" type="ORF">CS060_05700</name>
</gene>
<evidence type="ECO:0000259" key="3">
    <source>
        <dbReference type="PROSITE" id="PS50977"/>
    </source>
</evidence>
<protein>
    <submittedName>
        <fullName evidence="4">TetR family transcriptional regulator</fullName>
    </submittedName>
</protein>
<dbReference type="PROSITE" id="PS50977">
    <property type="entry name" value="HTH_TETR_2"/>
    <property type="match status" value="1"/>
</dbReference>
<sequence>MYEVFERQPEEKKKLIIRVAIEEFAEHGYDKASTDVMTSRVGISKGLLFHYFKSKKNLYVYVVHYAKELLTEKTMKAVKELQCEDFFERMKQILIVKQQVFTQYPNEAQLMIDAVTNPPKEVKQEIEQLLAKHYETYGEDFLLQHVFLKELLKKEKLRDGICADAVVRMMMMIIEQLSNKYMQLYKNKQHDPIQHGNLLVQELDEYVNIIKYGVYK</sequence>
<dbReference type="Gene3D" id="1.10.357.10">
    <property type="entry name" value="Tetracycline Repressor, domain 2"/>
    <property type="match status" value="1"/>
</dbReference>
<dbReference type="PANTHER" id="PTHR43479">
    <property type="entry name" value="ACREF/ENVCD OPERON REPRESSOR-RELATED"/>
    <property type="match status" value="1"/>
</dbReference>
<dbReference type="AlphaFoldDB" id="A0A2G5RR55"/>
<dbReference type="InterPro" id="IPR036271">
    <property type="entry name" value="Tet_transcr_reg_TetR-rel_C_sf"/>
</dbReference>
<evidence type="ECO:0000313" key="4">
    <source>
        <dbReference type="EMBL" id="PIC05193.1"/>
    </source>
</evidence>
<dbReference type="GO" id="GO:0003677">
    <property type="term" value="F:DNA binding"/>
    <property type="evidence" value="ECO:0007669"/>
    <property type="project" value="UniProtKB-UniRule"/>
</dbReference>
<dbReference type="InterPro" id="IPR050624">
    <property type="entry name" value="HTH-type_Tx_Regulator"/>
</dbReference>
<reference evidence="4 5" key="1">
    <citation type="submission" date="2017-10" db="EMBL/GenBank/DDBJ databases">
        <title>Draft genome sequence of Anoxybacillus flavithermus KU2-6-11 from caldera Uzon (Russia:Kamchtka).</title>
        <authorList>
            <person name="Korzhuk A.V."/>
            <person name="Rozanov A.S."/>
            <person name="Bryanskaya A.V."/>
            <person name="Peltek S.E."/>
        </authorList>
    </citation>
    <scope>NUCLEOTIDE SEQUENCE [LARGE SCALE GENOMIC DNA]</scope>
    <source>
        <strain evidence="4 5">KU2-6_11</strain>
    </source>
</reference>
<comment type="caution">
    <text evidence="4">The sequence shown here is derived from an EMBL/GenBank/DDBJ whole genome shotgun (WGS) entry which is preliminary data.</text>
</comment>
<dbReference type="InterPro" id="IPR009057">
    <property type="entry name" value="Homeodomain-like_sf"/>
</dbReference>
<dbReference type="InterPro" id="IPR001647">
    <property type="entry name" value="HTH_TetR"/>
</dbReference>
<dbReference type="Pfam" id="PF00440">
    <property type="entry name" value="TetR_N"/>
    <property type="match status" value="1"/>
</dbReference>
<dbReference type="Proteomes" id="UP000230559">
    <property type="component" value="Unassembled WGS sequence"/>
</dbReference>
<dbReference type="Pfam" id="PF21256">
    <property type="entry name" value="TetR_C_5-like"/>
    <property type="match status" value="1"/>
</dbReference>
<feature type="DNA-binding region" description="H-T-H motif" evidence="2">
    <location>
        <begin position="33"/>
        <end position="52"/>
    </location>
</feature>
<evidence type="ECO:0000256" key="2">
    <source>
        <dbReference type="PROSITE-ProRule" id="PRU00335"/>
    </source>
</evidence>
<evidence type="ECO:0000313" key="5">
    <source>
        <dbReference type="Proteomes" id="UP000230559"/>
    </source>
</evidence>
<evidence type="ECO:0000256" key="1">
    <source>
        <dbReference type="ARBA" id="ARBA00023125"/>
    </source>
</evidence>
<dbReference type="Gene3D" id="1.10.10.60">
    <property type="entry name" value="Homeodomain-like"/>
    <property type="match status" value="1"/>
</dbReference>
<dbReference type="SUPFAM" id="SSF46689">
    <property type="entry name" value="Homeodomain-like"/>
    <property type="match status" value="1"/>
</dbReference>